<evidence type="ECO:0008006" key="5">
    <source>
        <dbReference type="Google" id="ProtNLM"/>
    </source>
</evidence>
<dbReference type="STRING" id="1058.SAMN05421783_10693"/>
<keyword evidence="4" id="KW-1185">Reference proteome</keyword>
<accession>A0A1H2V275</accession>
<dbReference type="AlphaFoldDB" id="A0A1H2V275"/>
<sequence length="608" mass="67552">MTIEVRARRRTWPMSLLSTTLAVLASMAAGAAVTAPEPMTTAEMTTSGDWDARLDGEGKLWLAYYDTSRLLRLRQPDGQHRLIVPEGRGQAPSGLAMAALDQGAALLWRDKVPEKGLYVARADQPQRPAVELAGTTQPLVRFESAVAGGRLHALWYGEAPVEGSSDRYNLYYRSMDLAETETPSEALSPTERVLPGIYPVWATDPSGAVMVFSWLANETPQRIAARFRPAGADAFGETLSVAEVPGITPIFRAFRSGNRWFAVWLSQYGPTRTEFLLEGAYTDDEGKTWTAFAFDDLRGFDMASLDVIADDAGHILIAATARQRVEDVLGKHDIKLIRSLDRGTTWSAAESLRPAALAGEFQARYPSLAFGAKPGEVLLVWEDWREIRGRVYAAFSTDYGATWALNNVPLPHSPETNLTLTSRRNGLYRHGDRFELIAEQATSDKLAFKSLVRLSFTAEDLGELAAAEKSAPAPEAAGADAATDPRSEAALRERIQAFWKAMLEKDFDTTYAMQDPFFRARHADQTYKSNMGRILYADFKIDEVKVDGARAEVKTRVRASIPPFRAKTGEIISRPEEEIAIPEVWVWVDDAWYREYYSDGQEARFTPY</sequence>
<name>A0A1H2V275_THIRO</name>
<feature type="chain" id="PRO_5011776495" description="BNR repeat-like domain-containing protein" evidence="2">
    <location>
        <begin position="32"/>
        <end position="608"/>
    </location>
</feature>
<evidence type="ECO:0000256" key="2">
    <source>
        <dbReference type="SAM" id="SignalP"/>
    </source>
</evidence>
<dbReference type="CDD" id="cd15482">
    <property type="entry name" value="Sialidase_non-viral"/>
    <property type="match status" value="1"/>
</dbReference>
<dbReference type="Gene3D" id="2.120.10.10">
    <property type="match status" value="1"/>
</dbReference>
<dbReference type="SUPFAM" id="SSF110296">
    <property type="entry name" value="Oligoxyloglucan reducing end-specific cellobiohydrolase"/>
    <property type="match status" value="1"/>
</dbReference>
<evidence type="ECO:0000313" key="4">
    <source>
        <dbReference type="Proteomes" id="UP000198816"/>
    </source>
</evidence>
<feature type="compositionally biased region" description="Low complexity" evidence="1">
    <location>
        <begin position="467"/>
        <end position="482"/>
    </location>
</feature>
<feature type="signal peptide" evidence="2">
    <location>
        <begin position="1"/>
        <end position="31"/>
    </location>
</feature>
<proteinExistence type="predicted"/>
<reference evidence="4" key="1">
    <citation type="submission" date="2016-10" db="EMBL/GenBank/DDBJ databases">
        <authorList>
            <person name="Varghese N."/>
            <person name="Submissions S."/>
        </authorList>
    </citation>
    <scope>NUCLEOTIDE SEQUENCE [LARGE SCALE GENOMIC DNA]</scope>
    <source>
        <strain evidence="4">DSM 217</strain>
    </source>
</reference>
<dbReference type="Proteomes" id="UP000198816">
    <property type="component" value="Unassembled WGS sequence"/>
</dbReference>
<organism evidence="3 4">
    <name type="scientific">Thiocapsa roseopersicina</name>
    <dbReference type="NCBI Taxonomy" id="1058"/>
    <lineage>
        <taxon>Bacteria</taxon>
        <taxon>Pseudomonadati</taxon>
        <taxon>Pseudomonadota</taxon>
        <taxon>Gammaproteobacteria</taxon>
        <taxon>Chromatiales</taxon>
        <taxon>Chromatiaceae</taxon>
        <taxon>Thiocapsa</taxon>
    </lineage>
</organism>
<gene>
    <name evidence="3" type="ORF">SAMN05421783_10693</name>
</gene>
<protein>
    <recommendedName>
        <fullName evidence="5">BNR repeat-like domain-containing protein</fullName>
    </recommendedName>
</protein>
<keyword evidence="2" id="KW-0732">Signal</keyword>
<dbReference type="EMBL" id="FNNZ01000006">
    <property type="protein sequence ID" value="SDW62393.1"/>
    <property type="molecule type" value="Genomic_DNA"/>
</dbReference>
<evidence type="ECO:0000256" key="1">
    <source>
        <dbReference type="SAM" id="MobiDB-lite"/>
    </source>
</evidence>
<feature type="region of interest" description="Disordered" evidence="1">
    <location>
        <begin position="467"/>
        <end position="486"/>
    </location>
</feature>
<evidence type="ECO:0000313" key="3">
    <source>
        <dbReference type="EMBL" id="SDW62393.1"/>
    </source>
</evidence>